<comment type="caution">
    <text evidence="1">The sequence shown here is derived from an EMBL/GenBank/DDBJ whole genome shotgun (WGS) entry which is preliminary data.</text>
</comment>
<dbReference type="EMBL" id="MTZU01000021">
    <property type="protein sequence ID" value="PCE33153.1"/>
    <property type="molecule type" value="Genomic_DNA"/>
</dbReference>
<proteinExistence type="predicted"/>
<dbReference type="GeneID" id="69000778"/>
<dbReference type="RefSeq" id="WP_084908837.1">
    <property type="nucleotide sequence ID" value="NZ_CP020738.1"/>
</dbReference>
<protein>
    <submittedName>
        <fullName evidence="1">Uncharacterized protein</fullName>
    </submittedName>
</protein>
<accession>A0A2A4FHE8</accession>
<organism evidence="1 2">
    <name type="scientific">Burkholderia ubonensis subsp. mesacidophila</name>
    <dbReference type="NCBI Taxonomy" id="265293"/>
    <lineage>
        <taxon>Bacteria</taxon>
        <taxon>Pseudomonadati</taxon>
        <taxon>Pseudomonadota</taxon>
        <taxon>Betaproteobacteria</taxon>
        <taxon>Burkholderiales</taxon>
        <taxon>Burkholderiaceae</taxon>
        <taxon>Burkholderia</taxon>
        <taxon>Burkholderia cepacia complex</taxon>
    </lineage>
</organism>
<reference evidence="1 2" key="1">
    <citation type="submission" date="2017-01" db="EMBL/GenBank/DDBJ databases">
        <title>Whole-Genome Shotgun Sequencing of Two beta-Proteobacterial Species in Search of the Bulgecin Biosynthetic Cluster.</title>
        <authorList>
            <person name="Horsman M.E."/>
            <person name="Marous D.R."/>
            <person name="Li R."/>
            <person name="Oliver R.A."/>
            <person name="Byun B."/>
            <person name="Emrich S.J."/>
            <person name="Boggess B."/>
            <person name="Townsend C.A."/>
            <person name="Mobashery S."/>
        </authorList>
    </citation>
    <scope>NUCLEOTIDE SEQUENCE [LARGE SCALE GENOMIC DNA]</scope>
    <source>
        <strain evidence="1 2">ATCC 31433</strain>
    </source>
</reference>
<name>A0A2A4FHE8_9BURK</name>
<evidence type="ECO:0000313" key="2">
    <source>
        <dbReference type="Proteomes" id="UP000217994"/>
    </source>
</evidence>
<dbReference type="Proteomes" id="UP000217994">
    <property type="component" value="Unassembled WGS sequence"/>
</dbReference>
<evidence type="ECO:0000313" key="1">
    <source>
        <dbReference type="EMBL" id="PCE33153.1"/>
    </source>
</evidence>
<sequence length="76" mass="8097">METHDGSSNDEGKKVEFELSPDDLKAIASGKSVQISSAKFFGKTTFTIENAPIPKSITDAVTIRLEIDGKKSPGGQ</sequence>
<dbReference type="AlphaFoldDB" id="A0A2A4FHE8"/>
<gene>
    <name evidence="1" type="ORF">BZL54_07335</name>
</gene>